<dbReference type="SUPFAM" id="SSF52943">
    <property type="entry name" value="ATP synthase (F1-ATPase), gamma subunit"/>
    <property type="match status" value="1"/>
</dbReference>
<keyword evidence="6 10" id="KW-0406">Ion transport</keyword>
<dbReference type="InterPro" id="IPR023632">
    <property type="entry name" value="ATP_synth_F1_gsu_CS"/>
</dbReference>
<evidence type="ECO:0000256" key="5">
    <source>
        <dbReference type="ARBA" id="ARBA00022781"/>
    </source>
</evidence>
<comment type="function">
    <text evidence="1 10">Produces ATP from ADP in the presence of a proton gradient across the membrane. The gamma chain is believed to be important in regulating ATPase activity and the flow of protons through the CF(0) complex.</text>
</comment>
<dbReference type="Pfam" id="PF00231">
    <property type="entry name" value="ATP-synt"/>
    <property type="match status" value="1"/>
</dbReference>
<keyword evidence="5 10" id="KW-0375">Hydrogen ion transport</keyword>
<dbReference type="Proteomes" id="UP001597512">
    <property type="component" value="Unassembled WGS sequence"/>
</dbReference>
<keyword evidence="8 10" id="KW-0139">CF(1)</keyword>
<evidence type="ECO:0000256" key="10">
    <source>
        <dbReference type="HAMAP-Rule" id="MF_00815"/>
    </source>
</evidence>
<evidence type="ECO:0000313" key="11">
    <source>
        <dbReference type="EMBL" id="MFD2932734.1"/>
    </source>
</evidence>
<evidence type="ECO:0000256" key="7">
    <source>
        <dbReference type="ARBA" id="ARBA00023136"/>
    </source>
</evidence>
<evidence type="ECO:0000256" key="4">
    <source>
        <dbReference type="ARBA" id="ARBA00022448"/>
    </source>
</evidence>
<evidence type="ECO:0000256" key="2">
    <source>
        <dbReference type="ARBA" id="ARBA00004170"/>
    </source>
</evidence>
<dbReference type="RefSeq" id="WP_381496924.1">
    <property type="nucleotide sequence ID" value="NZ_JBHUOM010000001.1"/>
</dbReference>
<evidence type="ECO:0000313" key="12">
    <source>
        <dbReference type="Proteomes" id="UP001597512"/>
    </source>
</evidence>
<organism evidence="11 12">
    <name type="scientific">Spirosoma flavum</name>
    <dbReference type="NCBI Taxonomy" id="2048557"/>
    <lineage>
        <taxon>Bacteria</taxon>
        <taxon>Pseudomonadati</taxon>
        <taxon>Bacteroidota</taxon>
        <taxon>Cytophagia</taxon>
        <taxon>Cytophagales</taxon>
        <taxon>Cytophagaceae</taxon>
        <taxon>Spirosoma</taxon>
    </lineage>
</organism>
<dbReference type="CDD" id="cd12151">
    <property type="entry name" value="F1-ATPase_gamma"/>
    <property type="match status" value="1"/>
</dbReference>
<dbReference type="PROSITE" id="PS00153">
    <property type="entry name" value="ATPASE_GAMMA"/>
    <property type="match status" value="1"/>
</dbReference>
<comment type="similarity">
    <text evidence="3 10">Belongs to the ATPase gamma chain family.</text>
</comment>
<protein>
    <recommendedName>
        <fullName evidence="10">ATP synthase gamma chain</fullName>
    </recommendedName>
    <alternativeName>
        <fullName evidence="10">ATP synthase F1 sector gamma subunit</fullName>
    </alternativeName>
    <alternativeName>
        <fullName evidence="10">F-ATPase gamma subunit</fullName>
    </alternativeName>
</protein>
<dbReference type="Gene3D" id="3.40.1380.10">
    <property type="match status" value="1"/>
</dbReference>
<accession>A0ABW6AFF2</accession>
<evidence type="ECO:0000256" key="8">
    <source>
        <dbReference type="ARBA" id="ARBA00023196"/>
    </source>
</evidence>
<dbReference type="PANTHER" id="PTHR11693">
    <property type="entry name" value="ATP SYNTHASE GAMMA CHAIN"/>
    <property type="match status" value="1"/>
</dbReference>
<reference evidence="12" key="1">
    <citation type="journal article" date="2019" name="Int. J. Syst. Evol. Microbiol.">
        <title>The Global Catalogue of Microorganisms (GCM) 10K type strain sequencing project: providing services to taxonomists for standard genome sequencing and annotation.</title>
        <authorList>
            <consortium name="The Broad Institute Genomics Platform"/>
            <consortium name="The Broad Institute Genome Sequencing Center for Infectious Disease"/>
            <person name="Wu L."/>
            <person name="Ma J."/>
        </authorList>
    </citation>
    <scope>NUCLEOTIDE SEQUENCE [LARGE SCALE GENOMIC DNA]</scope>
    <source>
        <strain evidence="12">KCTC 52490</strain>
    </source>
</reference>
<gene>
    <name evidence="10 11" type="primary">atpG</name>
    <name evidence="11" type="ORF">ACFS25_03030</name>
</gene>
<dbReference type="EMBL" id="JBHUOM010000001">
    <property type="protein sequence ID" value="MFD2932734.1"/>
    <property type="molecule type" value="Genomic_DNA"/>
</dbReference>
<dbReference type="NCBIfam" id="TIGR01146">
    <property type="entry name" value="ATPsyn_F1gamma"/>
    <property type="match status" value="1"/>
</dbReference>
<dbReference type="Gene3D" id="1.10.287.80">
    <property type="entry name" value="ATP synthase, gamma subunit, helix hairpin domain"/>
    <property type="match status" value="1"/>
</dbReference>
<keyword evidence="4 10" id="KW-0813">Transport</keyword>
<comment type="caution">
    <text evidence="11">The sequence shown here is derived from an EMBL/GenBank/DDBJ whole genome shotgun (WGS) entry which is preliminary data.</text>
</comment>
<keyword evidence="12" id="KW-1185">Reference proteome</keyword>
<evidence type="ECO:0000256" key="3">
    <source>
        <dbReference type="ARBA" id="ARBA00007681"/>
    </source>
</evidence>
<dbReference type="InterPro" id="IPR035968">
    <property type="entry name" value="ATP_synth_F1_ATPase_gsu"/>
</dbReference>
<dbReference type="PANTHER" id="PTHR11693:SF22">
    <property type="entry name" value="ATP SYNTHASE SUBUNIT GAMMA, MITOCHONDRIAL"/>
    <property type="match status" value="1"/>
</dbReference>
<comment type="subunit">
    <text evidence="10">F-type ATPases have 2 components, CF(1) - the catalytic core - and CF(0) - the membrane proton channel. CF(1) has five subunits: alpha(3), beta(3), gamma(1), delta(1), epsilon(1). CF(0) has three main subunits: a, b and c.</text>
</comment>
<dbReference type="InterPro" id="IPR000131">
    <property type="entry name" value="ATP_synth_F1_gsu"/>
</dbReference>
<sequence>MASLKEVRARITSINSTQQITKAMKMVAAAKLRRAQDNITQLRPYAQKLSQMLGTVSAGAETASENPYKQARTIERVLLIVITSDRGLCGAFNTNVVKGALTLLDQKYTAQARSGNVDIMAIGKKGAEAFQRRGFKVNTSHVDAFSSLSFATVRAAAEEAMAGFANGRYDVVDVIYNEFKNAAMQIVRTEQMLPIAAAEAPTGSKPGVPATSINYIFEPSEEEIITELIPKTLKIQLYKAVLDSNASEHGARMTAMDKATENAGELLKELRLVYNRTRQAAITTEILEIVGGAEALASA</sequence>
<keyword evidence="10" id="KW-1003">Cell membrane</keyword>
<dbReference type="HAMAP" id="MF_00815">
    <property type="entry name" value="ATP_synth_gamma_bact"/>
    <property type="match status" value="1"/>
</dbReference>
<keyword evidence="9 10" id="KW-0066">ATP synthesis</keyword>
<comment type="subcellular location">
    <subcellularLocation>
        <location evidence="10">Cell membrane</location>
        <topology evidence="10">Peripheral membrane protein</topology>
    </subcellularLocation>
    <subcellularLocation>
        <location evidence="2">Membrane</location>
        <topology evidence="2">Peripheral membrane protein</topology>
    </subcellularLocation>
</comment>
<name>A0ABW6AFF2_9BACT</name>
<evidence type="ECO:0000256" key="9">
    <source>
        <dbReference type="ARBA" id="ARBA00023310"/>
    </source>
</evidence>
<proteinExistence type="inferred from homology"/>
<dbReference type="PRINTS" id="PR00126">
    <property type="entry name" value="ATPASEGAMMA"/>
</dbReference>
<evidence type="ECO:0000256" key="1">
    <source>
        <dbReference type="ARBA" id="ARBA00003456"/>
    </source>
</evidence>
<evidence type="ECO:0000256" key="6">
    <source>
        <dbReference type="ARBA" id="ARBA00023065"/>
    </source>
</evidence>
<keyword evidence="7 10" id="KW-0472">Membrane</keyword>